<dbReference type="AlphaFoldDB" id="A0AA90NKI8"/>
<evidence type="ECO:0000313" key="1">
    <source>
        <dbReference type="EMBL" id="MDP0588624.1"/>
    </source>
</evidence>
<organism evidence="1 2">
    <name type="scientific">Candidatus Endonucleibacter bathymodioli</name>
    <dbReference type="NCBI Taxonomy" id="539814"/>
    <lineage>
        <taxon>Bacteria</taxon>
        <taxon>Pseudomonadati</taxon>
        <taxon>Pseudomonadota</taxon>
        <taxon>Gammaproteobacteria</taxon>
        <taxon>Oceanospirillales</taxon>
        <taxon>Endozoicomonadaceae</taxon>
        <taxon>Candidatus Endonucleibacter</taxon>
    </lineage>
</organism>
<proteinExistence type="predicted"/>
<reference evidence="1 2" key="1">
    <citation type="journal article" date="2023" name="bioRxiv">
        <title>An intranuclear bacterial parasite of deep-sea mussels expresses apoptosis inhibitors acquired from its host.</title>
        <authorList>
            <person name="Gonzalez Porras M.A."/>
            <person name="Assie A."/>
            <person name="Tietjen M."/>
            <person name="Violette M."/>
            <person name="Kleiner M."/>
            <person name="Gruber-Vodicka H."/>
            <person name="Dubilier N."/>
            <person name="Leisch N."/>
        </authorList>
    </citation>
    <scope>NUCLEOTIDE SEQUENCE [LARGE SCALE GENOMIC DNA]</scope>
    <source>
        <strain evidence="1">IAP13</strain>
    </source>
</reference>
<dbReference type="Proteomes" id="UP001178148">
    <property type="component" value="Unassembled WGS sequence"/>
</dbReference>
<accession>A0AA90NKI8</accession>
<sequence length="345" mass="38382">MVSFVNFFSIGLEAAQVTGLYKTELPIDSQSADEQKTAMGKALGKVIVKVTGEVLSLANNTLKSAIAQPELYLNSYSYRKSSTKPKQQYLQITFIEEQVNRLLRNAGLAIWGSDRPTILAWLAVDDGRNRNIQRDNFTGSIVEAFEQQFRERALPLIFPLYDVEDVKAVSMADVWGVFPEKLLTASKRYGADAILAGRLEVKDGLYNGRLSLFFRETKEDADILALDSQQLSQAAADLVGGTLSQHYAIISLDSRENTTFSVEGVKSVQDYSNLLTYLEGLTAVRSISVRRLLGSNVELELMFDGYSSQLTDAIALGRNLRAVKKAQGEHITQEGPVMFYRWIGR</sequence>
<dbReference type="InterPro" id="IPR018642">
    <property type="entry name" value="DUF2066"/>
</dbReference>
<evidence type="ECO:0000313" key="2">
    <source>
        <dbReference type="Proteomes" id="UP001178148"/>
    </source>
</evidence>
<gene>
    <name evidence="1" type="ORF">QS748_05285</name>
</gene>
<dbReference type="EMBL" id="JASXSV010000006">
    <property type="protein sequence ID" value="MDP0588624.1"/>
    <property type="molecule type" value="Genomic_DNA"/>
</dbReference>
<comment type="caution">
    <text evidence="1">The sequence shown here is derived from an EMBL/GenBank/DDBJ whole genome shotgun (WGS) entry which is preliminary data.</text>
</comment>
<name>A0AA90NKI8_9GAMM</name>
<dbReference type="Pfam" id="PF09839">
    <property type="entry name" value="DUF2066"/>
    <property type="match status" value="1"/>
</dbReference>
<keyword evidence="2" id="KW-1185">Reference proteome</keyword>
<protein>
    <submittedName>
        <fullName evidence="1">DUF2066 domain-containing protein</fullName>
    </submittedName>
</protein>